<dbReference type="PANTHER" id="PTHR32208:SF56">
    <property type="entry name" value="GALACTOSE OXIDASE-RELATED"/>
    <property type="match status" value="1"/>
</dbReference>
<dbReference type="Proteomes" id="UP001285441">
    <property type="component" value="Unassembled WGS sequence"/>
</dbReference>
<dbReference type="InterPro" id="IPR006652">
    <property type="entry name" value="Kelch_1"/>
</dbReference>
<reference evidence="5" key="2">
    <citation type="submission" date="2023-06" db="EMBL/GenBank/DDBJ databases">
        <authorList>
            <consortium name="Lawrence Berkeley National Laboratory"/>
            <person name="Haridas S."/>
            <person name="Hensen N."/>
            <person name="Bonometti L."/>
            <person name="Westerberg I."/>
            <person name="Brannstrom I.O."/>
            <person name="Guillou S."/>
            <person name="Cros-Aarteil S."/>
            <person name="Calhoun S."/>
            <person name="Kuo A."/>
            <person name="Mondo S."/>
            <person name="Pangilinan J."/>
            <person name="Riley R."/>
            <person name="LaButti K."/>
            <person name="Andreopoulos B."/>
            <person name="Lipzen A."/>
            <person name="Chen C."/>
            <person name="Yanf M."/>
            <person name="Daum C."/>
            <person name="Ng V."/>
            <person name="Clum A."/>
            <person name="Steindorff A."/>
            <person name="Ohm R."/>
            <person name="Martin F."/>
            <person name="Silar P."/>
            <person name="Natvig D."/>
            <person name="Lalanne C."/>
            <person name="Gautier V."/>
            <person name="Ament-velasquez S.L."/>
            <person name="Kruys A."/>
            <person name="Hutchinson M.I."/>
            <person name="Powell A.J."/>
            <person name="Barry K."/>
            <person name="Miller A.N."/>
            <person name="Grigoriev I.V."/>
            <person name="Debuchy R."/>
            <person name="Gladieux P."/>
            <person name="Thoren M.H."/>
            <person name="Johannesson H."/>
        </authorList>
    </citation>
    <scope>NUCLEOTIDE SEQUENCE</scope>
    <source>
        <strain evidence="5">CBS 232.78</strain>
    </source>
</reference>
<evidence type="ECO:0000313" key="6">
    <source>
        <dbReference type="Proteomes" id="UP001285441"/>
    </source>
</evidence>
<evidence type="ECO:0000256" key="1">
    <source>
        <dbReference type="ARBA" id="ARBA00022729"/>
    </source>
</evidence>
<organism evidence="5 6">
    <name type="scientific">Podospora didyma</name>
    <dbReference type="NCBI Taxonomy" id="330526"/>
    <lineage>
        <taxon>Eukaryota</taxon>
        <taxon>Fungi</taxon>
        <taxon>Dikarya</taxon>
        <taxon>Ascomycota</taxon>
        <taxon>Pezizomycotina</taxon>
        <taxon>Sordariomycetes</taxon>
        <taxon>Sordariomycetidae</taxon>
        <taxon>Sordariales</taxon>
        <taxon>Podosporaceae</taxon>
        <taxon>Podospora</taxon>
    </lineage>
</organism>
<feature type="signal peptide" evidence="2">
    <location>
        <begin position="1"/>
        <end position="17"/>
    </location>
</feature>
<proteinExistence type="predicted"/>
<evidence type="ECO:0000259" key="4">
    <source>
        <dbReference type="Pfam" id="PF09118"/>
    </source>
</evidence>
<dbReference type="CDD" id="cd02851">
    <property type="entry name" value="E_set_GO_C"/>
    <property type="match status" value="1"/>
</dbReference>
<dbReference type="Pfam" id="PF07250">
    <property type="entry name" value="Glyoxal_oxid_N"/>
    <property type="match status" value="1"/>
</dbReference>
<dbReference type="SMART" id="SM00612">
    <property type="entry name" value="Kelch"/>
    <property type="match status" value="1"/>
</dbReference>
<dbReference type="Gene3D" id="2.130.10.80">
    <property type="entry name" value="Galactose oxidase/kelch, beta-propeller"/>
    <property type="match status" value="2"/>
</dbReference>
<dbReference type="Gene3D" id="2.60.40.10">
    <property type="entry name" value="Immunoglobulins"/>
    <property type="match status" value="1"/>
</dbReference>
<dbReference type="EMBL" id="JAULSW010000006">
    <property type="protein sequence ID" value="KAK3377642.1"/>
    <property type="molecule type" value="Genomic_DNA"/>
</dbReference>
<dbReference type="InterPro" id="IPR014756">
    <property type="entry name" value="Ig_E-set"/>
</dbReference>
<dbReference type="AlphaFoldDB" id="A0AAE0KJW5"/>
<keyword evidence="6" id="KW-1185">Reference proteome</keyword>
<dbReference type="InterPro" id="IPR015202">
    <property type="entry name" value="GO-like_E_set"/>
</dbReference>
<dbReference type="SUPFAM" id="SSF81296">
    <property type="entry name" value="E set domains"/>
    <property type="match status" value="1"/>
</dbReference>
<feature type="domain" description="Glyoxal oxidase N-terminal" evidence="3">
    <location>
        <begin position="262"/>
        <end position="357"/>
    </location>
</feature>
<dbReference type="InterPro" id="IPR011043">
    <property type="entry name" value="Gal_Oxase/kelch_b-propeller"/>
</dbReference>
<comment type="caution">
    <text evidence="5">The sequence shown here is derived from an EMBL/GenBank/DDBJ whole genome shotgun (WGS) entry which is preliminary data.</text>
</comment>
<feature type="chain" id="PRO_5041928704" description="Galactose oxidase" evidence="2">
    <location>
        <begin position="18"/>
        <end position="494"/>
    </location>
</feature>
<keyword evidence="1 2" id="KW-0732">Signal</keyword>
<evidence type="ECO:0008006" key="7">
    <source>
        <dbReference type="Google" id="ProtNLM"/>
    </source>
</evidence>
<dbReference type="PANTHER" id="PTHR32208">
    <property type="entry name" value="SECRETED PROTEIN-RELATED"/>
    <property type="match status" value="1"/>
</dbReference>
<evidence type="ECO:0000256" key="2">
    <source>
        <dbReference type="SAM" id="SignalP"/>
    </source>
</evidence>
<gene>
    <name evidence="5" type="ORF">B0H63DRAFT_547187</name>
</gene>
<evidence type="ECO:0000259" key="3">
    <source>
        <dbReference type="Pfam" id="PF07250"/>
    </source>
</evidence>
<dbReference type="InterPro" id="IPR037293">
    <property type="entry name" value="Gal_Oxidase_central_sf"/>
</dbReference>
<sequence length="494" mass="53843">MARWDVTLDFPLVLVTAWLNPKTGKVVTVASYLNDHFDADKERWTVLAEWDPVSGDISEKIITETKHGIFSPGTSMHEKGQVMFTGGTFMIGGGWSGGDVNASRDGEIYDPNDGRWTLLGKKISADSIRMSPGMCQPESKSTDSACNKTEWQQHHPWLFAWKDGSVFHGGPSKQMNWFHLTKGSEKVEAAGRRLDDGDAVCGVAVMHDAVAGSIVTAGGAPNCHYWVDAGDHKKRGYRFPATNVFGLTLGQPGQPVNPQKLAPMKHARIFSSAVILLTGEIFIVGGQTKGEGFYDDNCVLTPEIYNPTTNTWREANSHSTPRVYHSWALLLPDSTVLVGGGGLNKNHEEADHYGTQIYQPEYLLNAPRPKIVDGNLIGEYKLGSTKIPIQTDMEVDTSAASLIRYSAATDSLNNDLRRIPLKLTFVGKDAGGTKFGYAVDIPGDPGVALPGYWMLFVLSKKGGVPSVAKTSQSVVKRSKYKHGIVEMQSAESVE</sequence>
<protein>
    <recommendedName>
        <fullName evidence="7">Galactose oxidase</fullName>
    </recommendedName>
</protein>
<dbReference type="Pfam" id="PF09118">
    <property type="entry name" value="GO-like_E_set"/>
    <property type="match status" value="1"/>
</dbReference>
<feature type="domain" description="Galactose oxidase-like Early set" evidence="4">
    <location>
        <begin position="385"/>
        <end position="470"/>
    </location>
</feature>
<name>A0AAE0KJW5_9PEZI</name>
<reference evidence="5" key="1">
    <citation type="journal article" date="2023" name="Mol. Phylogenet. Evol.">
        <title>Genome-scale phylogeny and comparative genomics of the fungal order Sordariales.</title>
        <authorList>
            <person name="Hensen N."/>
            <person name="Bonometti L."/>
            <person name="Westerberg I."/>
            <person name="Brannstrom I.O."/>
            <person name="Guillou S."/>
            <person name="Cros-Aarteil S."/>
            <person name="Calhoun S."/>
            <person name="Haridas S."/>
            <person name="Kuo A."/>
            <person name="Mondo S."/>
            <person name="Pangilinan J."/>
            <person name="Riley R."/>
            <person name="LaButti K."/>
            <person name="Andreopoulos B."/>
            <person name="Lipzen A."/>
            <person name="Chen C."/>
            <person name="Yan M."/>
            <person name="Daum C."/>
            <person name="Ng V."/>
            <person name="Clum A."/>
            <person name="Steindorff A."/>
            <person name="Ohm R.A."/>
            <person name="Martin F."/>
            <person name="Silar P."/>
            <person name="Natvig D.O."/>
            <person name="Lalanne C."/>
            <person name="Gautier V."/>
            <person name="Ament-Velasquez S.L."/>
            <person name="Kruys A."/>
            <person name="Hutchinson M.I."/>
            <person name="Powell A.J."/>
            <person name="Barry K."/>
            <person name="Miller A.N."/>
            <person name="Grigoriev I.V."/>
            <person name="Debuchy R."/>
            <person name="Gladieux P."/>
            <person name="Hiltunen Thoren M."/>
            <person name="Johannesson H."/>
        </authorList>
    </citation>
    <scope>NUCLEOTIDE SEQUENCE</scope>
    <source>
        <strain evidence="5">CBS 232.78</strain>
    </source>
</reference>
<dbReference type="InterPro" id="IPR013783">
    <property type="entry name" value="Ig-like_fold"/>
</dbReference>
<dbReference type="InterPro" id="IPR009880">
    <property type="entry name" value="Glyoxal_oxidase_N"/>
</dbReference>
<evidence type="ECO:0000313" key="5">
    <source>
        <dbReference type="EMBL" id="KAK3377642.1"/>
    </source>
</evidence>
<accession>A0AAE0KJW5</accession>
<dbReference type="SUPFAM" id="SSF50965">
    <property type="entry name" value="Galactose oxidase, central domain"/>
    <property type="match status" value="1"/>
</dbReference>